<comment type="caution">
    <text evidence="2">The sequence shown here is derived from an EMBL/GenBank/DDBJ whole genome shotgun (WGS) entry which is preliminary data.</text>
</comment>
<evidence type="ECO:0000313" key="2">
    <source>
        <dbReference type="EMBL" id="RST88229.1"/>
    </source>
</evidence>
<dbReference type="RefSeq" id="WP_126697504.1">
    <property type="nucleotide sequence ID" value="NZ_RWKW01000002.1"/>
</dbReference>
<reference evidence="2 3" key="1">
    <citation type="submission" date="2018-12" db="EMBL/GenBank/DDBJ databases">
        <title>Mesorhizobium carbonis sp. nov., isolated from coal mine water.</title>
        <authorList>
            <person name="Xin W."/>
            <person name="Xu Z."/>
            <person name="Xiang F."/>
            <person name="Zhang J."/>
            <person name="Xi L."/>
            <person name="Liu J."/>
        </authorList>
    </citation>
    <scope>NUCLEOTIDE SEQUENCE [LARGE SCALE GENOMIC DNA]</scope>
    <source>
        <strain evidence="2 3">B2.3</strain>
    </source>
</reference>
<organism evidence="2 3">
    <name type="scientific">Aquibium carbonis</name>
    <dbReference type="NCBI Taxonomy" id="2495581"/>
    <lineage>
        <taxon>Bacteria</taxon>
        <taxon>Pseudomonadati</taxon>
        <taxon>Pseudomonadota</taxon>
        <taxon>Alphaproteobacteria</taxon>
        <taxon>Hyphomicrobiales</taxon>
        <taxon>Phyllobacteriaceae</taxon>
        <taxon>Aquibium</taxon>
    </lineage>
</organism>
<proteinExistence type="predicted"/>
<dbReference type="OrthoDB" id="256753at2"/>
<gene>
    <name evidence="2" type="ORF">EJC49_00565</name>
</gene>
<dbReference type="InterPro" id="IPR031321">
    <property type="entry name" value="UCP012641"/>
</dbReference>
<dbReference type="PIRSF" id="PIRSF012641">
    <property type="entry name" value="UCP012641"/>
    <property type="match status" value="1"/>
</dbReference>
<dbReference type="Pfam" id="PF15887">
    <property type="entry name" value="Peptidase_Mx"/>
    <property type="match status" value="1"/>
</dbReference>
<feature type="domain" description="Zinc-ribbon" evidence="1">
    <location>
        <begin position="3"/>
        <end position="79"/>
    </location>
</feature>
<evidence type="ECO:0000259" key="1">
    <source>
        <dbReference type="Pfam" id="PF10005"/>
    </source>
</evidence>
<dbReference type="Pfam" id="PF10005">
    <property type="entry name" value="Zn_ribbon_DZR_6"/>
    <property type="match status" value="1"/>
</dbReference>
<dbReference type="Proteomes" id="UP000278398">
    <property type="component" value="Unassembled WGS sequence"/>
</dbReference>
<protein>
    <recommendedName>
        <fullName evidence="1">Zinc-ribbon domain-containing protein</fullName>
    </recommendedName>
</protein>
<dbReference type="EMBL" id="RWKW01000002">
    <property type="protein sequence ID" value="RST88229.1"/>
    <property type="molecule type" value="Genomic_DNA"/>
</dbReference>
<dbReference type="InterPro" id="IPR011201">
    <property type="entry name" value="Zinc-ribbon_6_bact"/>
</dbReference>
<dbReference type="Gene3D" id="3.40.390.70">
    <property type="match status" value="1"/>
</dbReference>
<evidence type="ECO:0000313" key="3">
    <source>
        <dbReference type="Proteomes" id="UP000278398"/>
    </source>
</evidence>
<keyword evidence="3" id="KW-1185">Reference proteome</keyword>
<sequence length="331" mass="37162">MKLFACPTCGNRLYFENDRCLACGTDVALAPEASRFVAVGADAEACANTTECGCNWVASADHGGYCRACTLNRTIPDLDVDGNRDRWARIERAKRRLVYALLEFGLDVNPKTGPEDARGLAFEFLADLPGERVLTGHDGGLITLNVIEADPAERERMRLAMGERYRTLLGHFRHEVGHYYWERLIRDDDGELDAFRSLFGDERADYAEALKRHYEAGPAAGWQDRHVTPYAASHPWEDWAETWAHYLHMTDTLEMADAFAIPVESIDAAANAGSETPTQEIDAMLKRWLALTEVVNGINRCMGVPDLYPFVIAPAVAQKLDYVRELLHRRQ</sequence>
<dbReference type="AlphaFoldDB" id="A0A3R9YCM6"/>
<accession>A0A3R9YCM6</accession>
<name>A0A3R9YCM6_9HYPH</name>